<dbReference type="InterPro" id="IPR013187">
    <property type="entry name" value="F-box-assoc_dom_typ3"/>
</dbReference>
<evidence type="ECO:0000313" key="3">
    <source>
        <dbReference type="Proteomes" id="UP000467841"/>
    </source>
</evidence>
<dbReference type="Proteomes" id="UP000467841">
    <property type="component" value="Unassembled WGS sequence"/>
</dbReference>
<reference evidence="2" key="1">
    <citation type="submission" date="2020-01" db="EMBL/GenBank/DDBJ databases">
        <authorList>
            <person name="Mishra B."/>
        </authorList>
    </citation>
    <scope>NUCLEOTIDE SEQUENCE [LARGE SCALE GENOMIC DNA]</scope>
</reference>
<dbReference type="OrthoDB" id="1101806at2759"/>
<keyword evidence="3" id="KW-1185">Reference proteome</keyword>
<dbReference type="EMBL" id="CACVBM020001940">
    <property type="protein sequence ID" value="CAA7062439.1"/>
    <property type="molecule type" value="Genomic_DNA"/>
</dbReference>
<dbReference type="InterPro" id="IPR017451">
    <property type="entry name" value="F-box-assoc_interact_dom"/>
</dbReference>
<dbReference type="NCBIfam" id="TIGR01640">
    <property type="entry name" value="F_box_assoc_1"/>
    <property type="match status" value="1"/>
</dbReference>
<evidence type="ECO:0000259" key="1">
    <source>
        <dbReference type="Pfam" id="PF08268"/>
    </source>
</evidence>
<proteinExistence type="predicted"/>
<protein>
    <recommendedName>
        <fullName evidence="1">F-box associated beta-propeller type 3 domain-containing protein</fullName>
    </recommendedName>
</protein>
<dbReference type="PANTHER" id="PTHR31111:SF125">
    <property type="entry name" value="F-BOX PROTEIN CPR30-LIKE"/>
    <property type="match status" value="1"/>
</dbReference>
<feature type="domain" description="F-box associated beta-propeller type 3" evidence="1">
    <location>
        <begin position="2"/>
        <end position="145"/>
    </location>
</feature>
<gene>
    <name evidence="2" type="ORF">MERR_LOCUS49675</name>
</gene>
<dbReference type="PANTHER" id="PTHR31111">
    <property type="entry name" value="BNAA05G37150D PROTEIN-RELATED"/>
    <property type="match status" value="1"/>
</dbReference>
<dbReference type="Pfam" id="PF08268">
    <property type="entry name" value="FBA_3"/>
    <property type="match status" value="1"/>
</dbReference>
<organism evidence="2 3">
    <name type="scientific">Microthlaspi erraticum</name>
    <dbReference type="NCBI Taxonomy" id="1685480"/>
    <lineage>
        <taxon>Eukaryota</taxon>
        <taxon>Viridiplantae</taxon>
        <taxon>Streptophyta</taxon>
        <taxon>Embryophyta</taxon>
        <taxon>Tracheophyta</taxon>
        <taxon>Spermatophyta</taxon>
        <taxon>Magnoliopsida</taxon>
        <taxon>eudicotyledons</taxon>
        <taxon>Gunneridae</taxon>
        <taxon>Pentapetalae</taxon>
        <taxon>rosids</taxon>
        <taxon>malvids</taxon>
        <taxon>Brassicales</taxon>
        <taxon>Brassicaceae</taxon>
        <taxon>Coluteocarpeae</taxon>
        <taxon>Microthlaspi</taxon>
    </lineage>
</organism>
<evidence type="ECO:0000313" key="2">
    <source>
        <dbReference type="EMBL" id="CAA7062439.1"/>
    </source>
</evidence>
<comment type="caution">
    <text evidence="2">The sequence shown here is derived from an EMBL/GenBank/DDBJ whole genome shotgun (WGS) entry which is preliminary data.</text>
</comment>
<sequence length="147" mass="16946">MRKMVKTYFGYDPVNDQYKVLCLTENLDDKVFTLGERESWREMDCSIPHRHRSASNGLCIDGGLYYLALTGVGLLQESLMRFDVRSEKLDLLTDLPADLIGPHVYTLIKYEGKVAIATKDFFVHTFDVWVMEEDGWLKTSFSIEPLL</sequence>
<dbReference type="AlphaFoldDB" id="A0A6D2LBW7"/>
<name>A0A6D2LBW7_9BRAS</name>
<accession>A0A6D2LBW7</accession>